<sequence>MTIYNHCSMADARVPMNIDFDSTALEMSLPDLTIGVRDGNLMYTQPEQIVNRRRCKCFERRSSRYYDVAVVLLKSKMHKAMPVASVRISKHVRKVNLLFRRKIESFFVPAPTA</sequence>
<dbReference type="OrthoDB" id="5531943at2759"/>
<evidence type="ECO:0000313" key="2">
    <source>
        <dbReference type="Proteomes" id="UP001140217"/>
    </source>
</evidence>
<evidence type="ECO:0000313" key="1">
    <source>
        <dbReference type="EMBL" id="KAJ2781993.1"/>
    </source>
</evidence>
<gene>
    <name evidence="1" type="ORF">H4R18_002549</name>
</gene>
<dbReference type="Proteomes" id="UP001140217">
    <property type="component" value="Unassembled WGS sequence"/>
</dbReference>
<comment type="caution">
    <text evidence="1">The sequence shown here is derived from an EMBL/GenBank/DDBJ whole genome shotgun (WGS) entry which is preliminary data.</text>
</comment>
<accession>A0A9W8HGF1</accession>
<organism evidence="1 2">
    <name type="scientific">Coemansia javaensis</name>
    <dbReference type="NCBI Taxonomy" id="2761396"/>
    <lineage>
        <taxon>Eukaryota</taxon>
        <taxon>Fungi</taxon>
        <taxon>Fungi incertae sedis</taxon>
        <taxon>Zoopagomycota</taxon>
        <taxon>Kickxellomycotina</taxon>
        <taxon>Kickxellomycetes</taxon>
        <taxon>Kickxellales</taxon>
        <taxon>Kickxellaceae</taxon>
        <taxon>Coemansia</taxon>
    </lineage>
</organism>
<reference evidence="1" key="1">
    <citation type="submission" date="2022-07" db="EMBL/GenBank/DDBJ databases">
        <title>Phylogenomic reconstructions and comparative analyses of Kickxellomycotina fungi.</title>
        <authorList>
            <person name="Reynolds N.K."/>
            <person name="Stajich J.E."/>
            <person name="Barry K."/>
            <person name="Grigoriev I.V."/>
            <person name="Crous P."/>
            <person name="Smith M.E."/>
        </authorList>
    </citation>
    <scope>NUCLEOTIDE SEQUENCE</scope>
    <source>
        <strain evidence="1">NBRC 105414</strain>
    </source>
</reference>
<dbReference type="AlphaFoldDB" id="A0A9W8HGF1"/>
<name>A0A9W8HGF1_9FUNG</name>
<dbReference type="EMBL" id="JANBUL010000086">
    <property type="protein sequence ID" value="KAJ2781993.1"/>
    <property type="molecule type" value="Genomic_DNA"/>
</dbReference>
<keyword evidence="2" id="KW-1185">Reference proteome</keyword>
<protein>
    <submittedName>
        <fullName evidence="1">Uncharacterized protein</fullName>
    </submittedName>
</protein>
<proteinExistence type="predicted"/>